<dbReference type="OrthoDB" id="4195086at2759"/>
<comment type="caution">
    <text evidence="1">The sequence shown here is derived from an EMBL/GenBank/DDBJ whole genome shotgun (WGS) entry which is preliminary data.</text>
</comment>
<evidence type="ECO:0000313" key="2">
    <source>
        <dbReference type="Proteomes" id="UP000258309"/>
    </source>
</evidence>
<accession>A0A3E2H5I7</accession>
<sequence>MAPLAFGDKINISAMIGTWFGTLFTLGGLIAVIAQLRSLLKDFSTSRDEMVKAAAGDWAICLPKLQHSDVGIIEGKAPSLSAWIQHYYSEGKSITICPYERRLVSGQSSWSRLFCRLQIHPEELMNLGHRSSLDEQTPIPPQLPETADILVDGSKISYGLPGDEFAALLILSGFSPSAYNPKETTRTTSHLGHMYLAAHSDPFSQVAQLDSASWNYFSTFHGVRWEGRYADRLNIRHCLDLALGILRFYCVGKPATLLFASRTEKTSHLSAPIRPPWPRPSPRQILKIRRSLTELTGGFMEQNPIYDIASIAFPNFSQIFVGDHIALGGKAFCFRLDPPELDTVFEIAFGLKALKPWGVLPVIPRSIVDAFCPLLQELLAKNSQNISRPLTLIQTFRGLPVTVQYNVPHRTREAMDAALNSLSDVETRNFSGLTARCSLYYDAMIYVFENNNLSLEDVEIGLAACCAAEYAISKATPLVQFEETVRKELLLEYEQSVRASLRECLKGSSMNEVPPWACKILATYLHAWLQEAKDIKKGFKHNFRRRVFLG</sequence>
<dbReference type="EMBL" id="NCSJ02000155">
    <property type="protein sequence ID" value="RFU28650.1"/>
    <property type="molecule type" value="Genomic_DNA"/>
</dbReference>
<reference evidence="1 2" key="1">
    <citation type="submission" date="2018-05" db="EMBL/GenBank/DDBJ databases">
        <title>Draft genome sequence of Scytalidium lignicola DSM 105466, a ubiquitous saprotrophic fungus.</title>
        <authorList>
            <person name="Buettner E."/>
            <person name="Gebauer A.M."/>
            <person name="Hofrichter M."/>
            <person name="Liers C."/>
            <person name="Kellner H."/>
        </authorList>
    </citation>
    <scope>NUCLEOTIDE SEQUENCE [LARGE SCALE GENOMIC DNA]</scope>
    <source>
        <strain evidence="1 2">DSM 105466</strain>
    </source>
</reference>
<dbReference type="OMA" id="MTISMTW"/>
<dbReference type="AlphaFoldDB" id="A0A3E2H5I7"/>
<dbReference type="Proteomes" id="UP000258309">
    <property type="component" value="Unassembled WGS sequence"/>
</dbReference>
<protein>
    <submittedName>
        <fullName evidence="1">Uncharacterized protein</fullName>
    </submittedName>
</protein>
<name>A0A3E2H5I7_SCYLI</name>
<gene>
    <name evidence="1" type="ORF">B7463_g7677</name>
</gene>
<organism evidence="1 2">
    <name type="scientific">Scytalidium lignicola</name>
    <name type="common">Hyphomycete</name>
    <dbReference type="NCBI Taxonomy" id="5539"/>
    <lineage>
        <taxon>Eukaryota</taxon>
        <taxon>Fungi</taxon>
        <taxon>Dikarya</taxon>
        <taxon>Ascomycota</taxon>
        <taxon>Pezizomycotina</taxon>
        <taxon>Leotiomycetes</taxon>
        <taxon>Leotiomycetes incertae sedis</taxon>
        <taxon>Scytalidium</taxon>
    </lineage>
</organism>
<feature type="non-terminal residue" evidence="1">
    <location>
        <position position="1"/>
    </location>
</feature>
<proteinExistence type="predicted"/>
<keyword evidence="2" id="KW-1185">Reference proteome</keyword>
<feature type="non-terminal residue" evidence="1">
    <location>
        <position position="550"/>
    </location>
</feature>
<evidence type="ECO:0000313" key="1">
    <source>
        <dbReference type="EMBL" id="RFU28650.1"/>
    </source>
</evidence>